<name>A0AAD7SHN2_9TELE</name>
<dbReference type="PANTHER" id="PTHR14885:SF1">
    <property type="entry name" value="CILIA- AND FLAGELLA-ASSOCIATED PROTEIN 43"/>
    <property type="match status" value="1"/>
</dbReference>
<dbReference type="InterPro" id="IPR024810">
    <property type="entry name" value="MAB21L/cGLR"/>
</dbReference>
<feature type="coiled-coil region" evidence="10">
    <location>
        <begin position="1390"/>
        <end position="1424"/>
    </location>
</feature>
<feature type="coiled-coil region" evidence="10">
    <location>
        <begin position="1849"/>
        <end position="1917"/>
    </location>
</feature>
<dbReference type="SMART" id="SM01265">
    <property type="entry name" value="Mab-21"/>
    <property type="match status" value="1"/>
</dbReference>
<dbReference type="Gene3D" id="2.130.10.10">
    <property type="entry name" value="YVTN repeat-like/Quinoprotein amine dehydrogenase"/>
    <property type="match status" value="1"/>
</dbReference>
<evidence type="ECO:0000256" key="10">
    <source>
        <dbReference type="SAM" id="Coils"/>
    </source>
</evidence>
<evidence type="ECO:0000313" key="12">
    <source>
        <dbReference type="EMBL" id="KAJ8402751.1"/>
    </source>
</evidence>
<feature type="coiled-coil region" evidence="10">
    <location>
        <begin position="34"/>
        <end position="65"/>
    </location>
</feature>
<accession>A0AAD7SHN2</accession>
<feature type="coiled-coil region" evidence="10">
    <location>
        <begin position="1151"/>
        <end position="1210"/>
    </location>
</feature>
<evidence type="ECO:0000256" key="9">
    <source>
        <dbReference type="ARBA" id="ARBA00023662"/>
    </source>
</evidence>
<dbReference type="InterPro" id="IPR001680">
    <property type="entry name" value="WD40_rpt"/>
</dbReference>
<proteinExistence type="inferred from homology"/>
<comment type="subcellular location">
    <subcellularLocation>
        <location evidence="1">Cytoplasm</location>
        <location evidence="1">Cytoskeleton</location>
        <location evidence="1">Cilium axoneme</location>
    </subcellularLocation>
</comment>
<dbReference type="GO" id="GO:0007288">
    <property type="term" value="P:sperm axoneme assembly"/>
    <property type="evidence" value="ECO:0007669"/>
    <property type="project" value="TreeGrafter"/>
</dbReference>
<dbReference type="InterPro" id="IPR026250">
    <property type="entry name" value="ITPRIP-like"/>
</dbReference>
<keyword evidence="2" id="KW-0963">Cytoplasm</keyword>
<evidence type="ECO:0000256" key="11">
    <source>
        <dbReference type="SAM" id="MobiDB-lite"/>
    </source>
</evidence>
<evidence type="ECO:0000256" key="1">
    <source>
        <dbReference type="ARBA" id="ARBA00004430"/>
    </source>
</evidence>
<evidence type="ECO:0000256" key="6">
    <source>
        <dbReference type="ARBA" id="ARBA00023212"/>
    </source>
</evidence>
<evidence type="ECO:0000256" key="2">
    <source>
        <dbReference type="ARBA" id="ARBA00022490"/>
    </source>
</evidence>
<comment type="similarity">
    <text evidence="8">Belongs to the CFAP43 family.</text>
</comment>
<sequence length="1991" mass="226089">MQGAIVRVCVVVAAAILNHPLLFTKENTTIPESDDELMARMREHEERLEAEQARLEDELSWKEQEAMGGDGDPETGYGWYFWSALSLIIFLTIEVYRQDFIGSSTSNPTQEEEEEVFTEGTARTKALFPDKGVLSSFYERCIRVSAHEACRTCEFVEGFADDLLEALRSVSDREADMEVEDCLGVGSMFESWRVSKPLTCDLIVPFAPPEPYGFKFQLWCSPSGDIPPDMQGCGRIKVAKVSESGAGCLCGTTDLGEDMLCLLHGKNEKPRASDGLDDLLCSKNTPYLAKDQVMKWFQISVTKAWGRISHKYEFELTFRNLDAPGALKVRFRSGRVIVLNITPVVQFEDSDAYFVSHFPSENGSHSDTYWSLSFAVYEKNLLKYLAKSLPENPCHIRCLQIVSFLHKKQTGLTGRSALSNYHLKTALLHLLLVTEPSVWGFENLELRLHDVMSFLEKSLQEKRLYEDYAPSMVTDRANPEEPSNSADVPSQSLSSVLLLLDLSAAFDTVDHRILLSSLVKMGISGSALTWLESYLADRSYQVAWRGSLSSPHTLSTGVPQWARHSKKSARSLGVTLDNQLPLRSASSGKLTVPSLRAPGSRSSRSRLFSVLIPHWWNDLPQSTKKRSVLLSPGRGIGAFAANGLSKTLAFSEQKPNPSIFVYSYPELVQKSELKDYTLTICVINLPAADGSVPEAEARLCHNHNENPNYYGPQMPIAAIAGIKGDEAEGFVPKAKMKVKLYPSSLCWTASSDLYVGCRQGHLLQVNPDSQSILVLVNPLPDPDLSAPDRVTQLQEGSLQTIALHKDGLFAVTSLACCPAAQFVAVGTDTGHVLFIDLTTEEWLQTAGAIVGLSTQYNRENKQVKVLALCTGLEDGEMEEGSRLVTLSLPVQQLTGAVSCSDIHGYLSGDLLQKYQYEVPKPLSSAVLGPNNKIFGYCHKSKTLQQFHIPEGTCSSNTDVVQLTLEKEVEGHPLGPASLLLSPHQLWLASVGKDGLLRIRETCCIEKYLETQCHRCWLGGVRTVSFCTDSQTIITTGINDGSMVCTQLRLGTDGSSKASEAAQHGRFLLAEQENSRSLENPILSRMPEWNPDAPSRSGSSLQCTEEKRTIDVTEQDESYTSASSAMLPDPTWLDNKREEAFRKESQQYAGVKKSLRRDIRQLRETIQAMMRENQTLSEMESLEPQEFNLDMEAKKRLLEEGEVEVAKVRSEIELENLAKAYLGEVIKKECWDSMQVKGKAVKAFHSEHEVKNYPMKARLQKEQEEMERVHTMRKIEHEDRMLQHEIVERKIISPNSEDQDESKNENGSDQEMEKEKEGKEKETEEKEKEKEEEEEEEVDKESPALTGSLSAQHGGANSYLHSQFDLHVREEKINQIILLQDVISKVKTTFNKEFEATYKQKEQEINRVKERNKRIREIMLELEVEEELWEPAMSDSEKPEKALTVDESEIKVEKYLSLEQRQNEEESKKAEEQRQRDSKSDNVRERALDDMMHGVLEMKEEGILKTEISQPEFMSRPEEVWSDEEKKSFKEYDKKVKELIEEQEKHRKTLETEMKKLQTAIKEGTHGFDEILTKLFERKVSCEMVICQEELKIANLAQSLLMEEEIHNSEEEFGHKLEKAMALKSETGEQLQNYKKIVDDFRETYDNTVAEDKLLDRGFKKEFTDIPSNMVDQLYKLYKRRPRVQRIRAQTDDASEGASQMIKAMEDLDRPENMPEDLDASVWQRFCQARRAKVESEQRVKRKALALADMQAFLQRRLSEEENVKAKITNIMADLNSLREEKMVFQLDLMVQILLKQGQVEVETGRFVPDFSDSELTDRNVVEDLNGTIRTLGEQKIASMVESKDFRKGIIQQEWEHKRMRMKIEDLTNKARDIQMLRVTLELQETHNKDVKTIKKMIEDLERQVAHKVEQKALLEKQLAGLKVAVAERTLICDAIAMEQAQHGSSDDRFREIVDRKKLVDLAKDQAEELILLRADLEKMRRRTFPDLTNLN</sequence>
<dbReference type="Pfam" id="PF25828">
    <property type="entry name" value="CC_Cfap43"/>
    <property type="match status" value="1"/>
</dbReference>
<keyword evidence="3" id="KW-0853">WD repeat</keyword>
<feature type="compositionally biased region" description="Acidic residues" evidence="11">
    <location>
        <begin position="1329"/>
        <end position="1338"/>
    </location>
</feature>
<evidence type="ECO:0000256" key="3">
    <source>
        <dbReference type="ARBA" id="ARBA00022574"/>
    </source>
</evidence>
<keyword evidence="4" id="KW-0677">Repeat</keyword>
<dbReference type="GO" id="GO:0005930">
    <property type="term" value="C:axoneme"/>
    <property type="evidence" value="ECO:0007669"/>
    <property type="project" value="UniProtKB-SubCell"/>
</dbReference>
<dbReference type="SMART" id="SM00320">
    <property type="entry name" value="WD40"/>
    <property type="match status" value="3"/>
</dbReference>
<keyword evidence="5 10" id="KW-0175">Coiled coil</keyword>
<dbReference type="InterPro" id="IPR015943">
    <property type="entry name" value="WD40/YVTN_repeat-like_dom_sf"/>
</dbReference>
<dbReference type="SUPFAM" id="SSF50978">
    <property type="entry name" value="WD40 repeat-like"/>
    <property type="match status" value="1"/>
</dbReference>
<dbReference type="EMBL" id="JAINUG010000062">
    <property type="protein sequence ID" value="KAJ8402751.1"/>
    <property type="molecule type" value="Genomic_DNA"/>
</dbReference>
<dbReference type="InterPro" id="IPR036322">
    <property type="entry name" value="WD40_repeat_dom_sf"/>
</dbReference>
<protein>
    <recommendedName>
        <fullName evidence="9">Cilia- and flagella-associated protein 43</fullName>
    </recommendedName>
</protein>
<keyword evidence="7" id="KW-0966">Cell projection</keyword>
<feature type="region of interest" description="Disordered" evidence="11">
    <location>
        <begin position="1460"/>
        <end position="1485"/>
    </location>
</feature>
<organism evidence="12 13">
    <name type="scientific">Aldrovandia affinis</name>
    <dbReference type="NCBI Taxonomy" id="143900"/>
    <lineage>
        <taxon>Eukaryota</taxon>
        <taxon>Metazoa</taxon>
        <taxon>Chordata</taxon>
        <taxon>Craniata</taxon>
        <taxon>Vertebrata</taxon>
        <taxon>Euteleostomi</taxon>
        <taxon>Actinopterygii</taxon>
        <taxon>Neopterygii</taxon>
        <taxon>Teleostei</taxon>
        <taxon>Notacanthiformes</taxon>
        <taxon>Halosauridae</taxon>
        <taxon>Aldrovandia</taxon>
    </lineage>
</organism>
<evidence type="ECO:0000256" key="4">
    <source>
        <dbReference type="ARBA" id="ARBA00022737"/>
    </source>
</evidence>
<feature type="region of interest" description="Disordered" evidence="11">
    <location>
        <begin position="1288"/>
        <end position="1353"/>
    </location>
</feature>
<feature type="compositionally biased region" description="Basic and acidic residues" evidence="11">
    <location>
        <begin position="1300"/>
        <end position="1328"/>
    </location>
</feature>
<reference evidence="12" key="1">
    <citation type="journal article" date="2023" name="Science">
        <title>Genome structures resolve the early diversification of teleost fishes.</title>
        <authorList>
            <person name="Parey E."/>
            <person name="Louis A."/>
            <person name="Montfort J."/>
            <person name="Bouchez O."/>
            <person name="Roques C."/>
            <person name="Iampietro C."/>
            <person name="Lluch J."/>
            <person name="Castinel A."/>
            <person name="Donnadieu C."/>
            <person name="Desvignes T."/>
            <person name="Floi Bucao C."/>
            <person name="Jouanno E."/>
            <person name="Wen M."/>
            <person name="Mejri S."/>
            <person name="Dirks R."/>
            <person name="Jansen H."/>
            <person name="Henkel C."/>
            <person name="Chen W.J."/>
            <person name="Zahm M."/>
            <person name="Cabau C."/>
            <person name="Klopp C."/>
            <person name="Thompson A.W."/>
            <person name="Robinson-Rechavi M."/>
            <person name="Braasch I."/>
            <person name="Lecointre G."/>
            <person name="Bobe J."/>
            <person name="Postlethwait J.H."/>
            <person name="Berthelot C."/>
            <person name="Roest Crollius H."/>
            <person name="Guiguen Y."/>
        </authorList>
    </citation>
    <scope>NUCLEOTIDE SEQUENCE</scope>
    <source>
        <strain evidence="12">NC1722</strain>
    </source>
</reference>
<keyword evidence="13" id="KW-1185">Reference proteome</keyword>
<dbReference type="PANTHER" id="PTHR14885">
    <property type="entry name" value="CILIA- AND FLAGELLA-ASSOCIATED PROTEIN 43-RELATED"/>
    <property type="match status" value="1"/>
</dbReference>
<feature type="coiled-coil region" evidence="10">
    <location>
        <begin position="1521"/>
        <end position="1559"/>
    </location>
</feature>
<gene>
    <name evidence="12" type="ORF">AAFF_G00364230</name>
</gene>
<evidence type="ECO:0000256" key="8">
    <source>
        <dbReference type="ARBA" id="ARBA00023605"/>
    </source>
</evidence>
<feature type="region of interest" description="Disordered" evidence="11">
    <location>
        <begin position="1084"/>
        <end position="1130"/>
    </location>
</feature>
<dbReference type="Proteomes" id="UP001221898">
    <property type="component" value="Unassembled WGS sequence"/>
</dbReference>
<keyword evidence="6" id="KW-0206">Cytoskeleton</keyword>
<evidence type="ECO:0000313" key="13">
    <source>
        <dbReference type="Proteomes" id="UP001221898"/>
    </source>
</evidence>
<dbReference type="PRINTS" id="PR02107">
    <property type="entry name" value="INOS145TPRIP"/>
</dbReference>
<comment type="caution">
    <text evidence="12">The sequence shown here is derived from an EMBL/GenBank/DDBJ whole genome shotgun (WGS) entry which is preliminary data.</text>
</comment>
<dbReference type="Gene3D" id="1.10.1410.40">
    <property type="match status" value="1"/>
</dbReference>
<evidence type="ECO:0000256" key="5">
    <source>
        <dbReference type="ARBA" id="ARBA00023054"/>
    </source>
</evidence>
<evidence type="ECO:0000256" key="7">
    <source>
        <dbReference type="ARBA" id="ARBA00023273"/>
    </source>
</evidence>